<comment type="caution">
    <text evidence="2">The sequence shown here is derived from an EMBL/GenBank/DDBJ whole genome shotgun (WGS) entry which is preliminary data.</text>
</comment>
<sequence>MSFLLLLIIGISQAFAGETPGSKSASPSYVSALFQKIQDSGRYAGRLDAKALTSLPVGIPKEINGQTYIIGIDSARFTTKGGFFSVYIELPVPGTDKTMAFGAKNVAFNPGGISLSTSTKLILLSADTIALNDHVDLLLPADGSNYVEWDCNGFKDVNLHGQFRFDSGMIKPLDHNGYVSADFSVNAKDIHNILATVNIAPFALTSVPDFTFKVTNAVVDMSDIANPASMPLSGLDVKGEDAMLWRGFFLQDLEISLPTQFTQTNGKRPVISAKNMLIDDNGVSGDFAVENLVQLGNASAGGWPISIDKIGVSFKRSQVSAGTLAGLMQLSFLSEDTLRYSATMGMQDNDLSYAFSITTTATRNYNWFGGTLTLDKNSTVTLQKVKDDFVGGAVLNGKMSINKGLLNVPDVAFQTLTLSTQKPYLRSGVFKLDGKLGFSMAGFGISLDSLQLGLMNGQVAIGAKVKLNLMDGADKSFTASSSFVVTANQVEKTQTVQVGKETIQKTSTSWKFDKVKINDVALTCDVLAFHLKGSLTLFQQHPVYGNGFKGNLEFNIPGLIPEARANMYFGTKDAYRYWHGDLYVSTHLSVGMLEITGLMGGVSYHMERPPAFDPFKAQATVKDSMINNTEVFAYVPSADAGLGLMAGASLALSGANTLVNANAMLEVQFGTNGSFRYAQFDGAAYVLSKPEKPQNIQDTVVKTSAPICGKLYMRFDKTNNTFNANLKIYVNVYGIIRGTNANNLMGEAVMYFSPDDWWVYIGKPSQMMGLTIADIATVQSYFMIGSKVENMPPPPPEVTGVLTGINADFMQAENAMSKGQGMGFGAHFKVGFNFDKDGIPIYASFGIGAGTDILLRNYGEARCKGSENPIGVNGWYASGQAYAYLQGKVGIKVKIFGKKKRFDIVNLAAAALLQAKLPNPSWMQGAVGVKYSILGGLIKGSASVKVTIGTECEIVGAREIELQVISDIKPDSNSTNVSVFATPQVAFALPVNKAFSMMNNDDEMATYRVQVDEFKLSDAKTGVISSTMTLSDDATSASLNLRDILPPNSSLTASVKVHFDKQNGAAWAPLVEEGVVNYEVKAATFQTGEAPDNIPWENVAYCYPLKRQYNFYPGEYPKAYIKLKRGQPYLFAGKDDKGSWKVQAHFQTPQGATADAPVSYDAANTQVNLDLPNGLKAASIYHFSLLRLQTDGVQAKDNITQATHTDSGNDDTTTITQTKLKGVAMSGGSKVMLENDFRTSRYSSFTQKMNAFANAYDVFDVAEGYISVIGKRFDAPETFDRYELNSDATFNTLPLVSAAALPQNNWLQQQLMPLLYNGYPFVADLTITHRDTAISGGIPPMRAVQTYNNDDQGYDLTDDDISEGQAASKPGRCRVMYYVSYVGNMDYHELLNKATDNVLAGKAAFINNPSVQRLLVSKYVDLQSKQDYPVQLTYRLPGTRQVTSSVQYKIHFY</sequence>
<dbReference type="OrthoDB" id="610610at2"/>
<protein>
    <submittedName>
        <fullName evidence="2">Uncharacterized protein</fullName>
    </submittedName>
</protein>
<feature type="chain" id="PRO_5017714282" evidence="1">
    <location>
        <begin position="17"/>
        <end position="1453"/>
    </location>
</feature>
<name>A0A3E1ND19_9BACT</name>
<dbReference type="Proteomes" id="UP000261284">
    <property type="component" value="Unassembled WGS sequence"/>
</dbReference>
<gene>
    <name evidence="2" type="ORF">DXN05_23115</name>
</gene>
<evidence type="ECO:0000313" key="2">
    <source>
        <dbReference type="EMBL" id="RFM25853.1"/>
    </source>
</evidence>
<feature type="signal peptide" evidence="1">
    <location>
        <begin position="1"/>
        <end position="16"/>
    </location>
</feature>
<organism evidence="2 3">
    <name type="scientific">Deminuibacter soli</name>
    <dbReference type="NCBI Taxonomy" id="2291815"/>
    <lineage>
        <taxon>Bacteria</taxon>
        <taxon>Pseudomonadati</taxon>
        <taxon>Bacteroidota</taxon>
        <taxon>Chitinophagia</taxon>
        <taxon>Chitinophagales</taxon>
        <taxon>Chitinophagaceae</taxon>
        <taxon>Deminuibacter</taxon>
    </lineage>
</organism>
<accession>A0A3E1ND19</accession>
<evidence type="ECO:0000256" key="1">
    <source>
        <dbReference type="SAM" id="SignalP"/>
    </source>
</evidence>
<keyword evidence="3" id="KW-1185">Reference proteome</keyword>
<proteinExistence type="predicted"/>
<dbReference type="EMBL" id="QTJU01000014">
    <property type="protein sequence ID" value="RFM25853.1"/>
    <property type="molecule type" value="Genomic_DNA"/>
</dbReference>
<dbReference type="RefSeq" id="WP_116849683.1">
    <property type="nucleotide sequence ID" value="NZ_QTJU01000014.1"/>
</dbReference>
<reference evidence="2 3" key="1">
    <citation type="submission" date="2018-08" db="EMBL/GenBank/DDBJ databases">
        <title>Chitinophagaceae sp. K23C18032701, a novel bacterium isolated from forest soil.</title>
        <authorList>
            <person name="Wang C."/>
        </authorList>
    </citation>
    <scope>NUCLEOTIDE SEQUENCE [LARGE SCALE GENOMIC DNA]</scope>
    <source>
        <strain evidence="2 3">K23C18032701</strain>
    </source>
</reference>
<evidence type="ECO:0000313" key="3">
    <source>
        <dbReference type="Proteomes" id="UP000261284"/>
    </source>
</evidence>
<keyword evidence="1" id="KW-0732">Signal</keyword>